<keyword evidence="1" id="KW-0732">Signal</keyword>
<reference evidence="4 5" key="1">
    <citation type="submission" date="2018-08" db="EMBL/GenBank/DDBJ databases">
        <title>A genome reference for cultivated species of the human gut microbiota.</title>
        <authorList>
            <person name="Zou Y."/>
            <person name="Xue W."/>
            <person name="Luo G."/>
        </authorList>
    </citation>
    <scope>NUCLEOTIDE SEQUENCE [LARGE SCALE GENOMIC DNA]</scope>
    <source>
        <strain evidence="4 5">AM22-1</strain>
    </source>
</reference>
<evidence type="ECO:0000256" key="1">
    <source>
        <dbReference type="SAM" id="SignalP"/>
    </source>
</evidence>
<dbReference type="Gene3D" id="2.60.40.10">
    <property type="entry name" value="Immunoglobulins"/>
    <property type="match status" value="2"/>
</dbReference>
<protein>
    <submittedName>
        <fullName evidence="3">Glycan-binding surface protein</fullName>
    </submittedName>
</protein>
<dbReference type="InterPro" id="IPR013783">
    <property type="entry name" value="Ig-like_fold"/>
</dbReference>
<evidence type="ECO:0000313" key="4">
    <source>
        <dbReference type="EMBL" id="RHG67886.1"/>
    </source>
</evidence>
<feature type="chain" id="PRO_5043188245" evidence="1">
    <location>
        <begin position="22"/>
        <end position="468"/>
    </location>
</feature>
<feature type="signal peptide" evidence="1">
    <location>
        <begin position="1"/>
        <end position="21"/>
    </location>
</feature>
<dbReference type="GO" id="GO:0030247">
    <property type="term" value="F:polysaccharide binding"/>
    <property type="evidence" value="ECO:0007669"/>
    <property type="project" value="InterPro"/>
</dbReference>
<evidence type="ECO:0000313" key="3">
    <source>
        <dbReference type="EMBL" id="MCP9598386.1"/>
    </source>
</evidence>
<gene>
    <name evidence="4" type="ORF">DW250_03715</name>
    <name evidence="3" type="ORF">NNC55_00195</name>
</gene>
<dbReference type="RefSeq" id="WP_118200373.1">
    <property type="nucleotide sequence ID" value="NZ_JANDWK010000001.1"/>
</dbReference>
<feature type="domain" description="Surface glycan-binding protein B xyloglucan binding" evidence="2">
    <location>
        <begin position="218"/>
        <end position="450"/>
    </location>
</feature>
<accession>A0A3R6H7P9</accession>
<organism evidence="4 5">
    <name type="scientific">Segatella copri</name>
    <dbReference type="NCBI Taxonomy" id="165179"/>
    <lineage>
        <taxon>Bacteria</taxon>
        <taxon>Pseudomonadati</taxon>
        <taxon>Bacteroidota</taxon>
        <taxon>Bacteroidia</taxon>
        <taxon>Bacteroidales</taxon>
        <taxon>Prevotellaceae</taxon>
        <taxon>Segatella</taxon>
    </lineage>
</organism>
<evidence type="ECO:0000259" key="2">
    <source>
        <dbReference type="Pfam" id="PF18329"/>
    </source>
</evidence>
<dbReference type="Proteomes" id="UP000286501">
    <property type="component" value="Unassembled WGS sequence"/>
</dbReference>
<reference evidence="3" key="2">
    <citation type="submission" date="2022-07" db="EMBL/GenBank/DDBJ databases">
        <title>Prevotella copri.</title>
        <authorList>
            <person name="Yang C."/>
        </authorList>
    </citation>
    <scope>NUCLEOTIDE SEQUENCE</scope>
    <source>
        <strain evidence="3">HF1476</strain>
    </source>
</reference>
<dbReference type="EMBL" id="JANDWN010000001">
    <property type="protein sequence ID" value="MCP9598386.1"/>
    <property type="molecule type" value="Genomic_DNA"/>
</dbReference>
<comment type="caution">
    <text evidence="4">The sequence shown here is derived from an EMBL/GenBank/DDBJ whole genome shotgun (WGS) entry which is preliminary data.</text>
</comment>
<dbReference type="EMBL" id="QRIN01000010">
    <property type="protein sequence ID" value="RHG67886.1"/>
    <property type="molecule type" value="Genomic_DNA"/>
</dbReference>
<dbReference type="AlphaFoldDB" id="A0A3R6H7P9"/>
<proteinExistence type="predicted"/>
<name>A0A3R6H7P9_9BACT</name>
<sequence>MKTIKYLWTLCLALAAFTLTACSDDDNGGSSAAMQINQIYLENVDDEVNQDRPVEFARLGQLLRIEGSGFSGLKKIYVNGYETYFNNALMTDNNVWVTLNAATPIDKADADVRNTIVFYKNDNNKLVYEFTIRAAAPAVTSVDNTLPKAGETVTVYGANLQETTKITLPDGTEITDGIRNDADGKWYSFTVPSSADLTKSGSITSEGANGTAKSPTYFNDFGNFITDFDGNGELGSWSATYGTDDLVDDPLNTGRGKVALLAPQSLLDAGGLDAGGNGKYWATAGNDNANDDWSRMYTTIPAETSASDLAIQFDIYCPEPWDLTGQLEISLQNNLNGYGWGSAPTKYSAEYTNTATVWVPWLNTEDGSHTAWSTGERWQTITIPMTAFGNYDPEKAPDVTFQKIVEDRNGGSYRNFVLFLANSDLEFSDDIKYKASTFNLKIYVDNFRVVSTKSITVKDFNDDETATE</sequence>
<dbReference type="Pfam" id="PF18329">
    <property type="entry name" value="SGBP_B_XBD"/>
    <property type="match status" value="1"/>
</dbReference>
<dbReference type="Proteomes" id="UP001204486">
    <property type="component" value="Unassembled WGS sequence"/>
</dbReference>
<evidence type="ECO:0000313" key="5">
    <source>
        <dbReference type="Proteomes" id="UP000286501"/>
    </source>
</evidence>
<dbReference type="InterPro" id="IPR040475">
    <property type="entry name" value="SGBP_B_XBD"/>
</dbReference>
<dbReference type="PROSITE" id="PS51257">
    <property type="entry name" value="PROKAR_LIPOPROTEIN"/>
    <property type="match status" value="1"/>
</dbReference>